<dbReference type="Proteomes" id="UP001232725">
    <property type="component" value="Unassembled WGS sequence"/>
</dbReference>
<proteinExistence type="predicted"/>
<feature type="domain" description="Plastocyanin-like" evidence="6">
    <location>
        <begin position="24"/>
        <end position="68"/>
    </location>
</feature>
<evidence type="ECO:0000259" key="5">
    <source>
        <dbReference type="Pfam" id="PF07731"/>
    </source>
</evidence>
<feature type="region of interest" description="Disordered" evidence="4">
    <location>
        <begin position="185"/>
        <end position="207"/>
    </location>
</feature>
<sequence length="367" mass="39190">MNGEMLIPLVALVLLGISYGTKVARLRPGHDFVYRFLARQAGTFWYHSHQMSHTQVQEGLFGALVLLPAAEVPGSLDIPLVVHNYPGASRSLNGQGRELRQEVPAGREVRVRVINTDNSPISAWTTGAPYRLLAIDGHEVNGPTPVTGQKVLVTAGARADLGVTVPEGSSVRVQVPGASLLLSTTTAGRAPSSSTVRDTAAPSATLDPLSYGSPVSLPFDPSQANRRYRYDIGRAPGFLDGKPGFWWTVNGKTGRDIPAFPASRGDVVVISISNASGESHPMHLHGHHAVVLSRNGTPATGSPWWVDSLNVETGESYEVAFLADNPGLWMDHCHNLPHAAEGLMTHVVYEGVTTPFRLGADTGNVPE</sequence>
<accession>A0ABT9IL13</accession>
<keyword evidence="8" id="KW-1185">Reference proteome</keyword>
<feature type="domain" description="Plastocyanin-like" evidence="5">
    <location>
        <begin position="247"/>
        <end position="349"/>
    </location>
</feature>
<dbReference type="InterPro" id="IPR011707">
    <property type="entry name" value="Cu-oxidase-like_N"/>
</dbReference>
<keyword evidence="3" id="KW-0186">Copper</keyword>
<dbReference type="SUPFAM" id="SSF49503">
    <property type="entry name" value="Cupredoxins"/>
    <property type="match status" value="3"/>
</dbReference>
<dbReference type="InterPro" id="IPR002355">
    <property type="entry name" value="Cu_oxidase_Cu_BS"/>
</dbReference>
<evidence type="ECO:0000313" key="7">
    <source>
        <dbReference type="EMBL" id="MDP5226274.1"/>
    </source>
</evidence>
<evidence type="ECO:0000256" key="1">
    <source>
        <dbReference type="ARBA" id="ARBA00022723"/>
    </source>
</evidence>
<evidence type="ECO:0000256" key="4">
    <source>
        <dbReference type="SAM" id="MobiDB-lite"/>
    </source>
</evidence>
<evidence type="ECO:0000256" key="3">
    <source>
        <dbReference type="ARBA" id="ARBA00023008"/>
    </source>
</evidence>
<dbReference type="PANTHER" id="PTHR11709:SF394">
    <property type="entry name" value="FI03373P-RELATED"/>
    <property type="match status" value="1"/>
</dbReference>
<dbReference type="Pfam" id="PF07731">
    <property type="entry name" value="Cu-oxidase_2"/>
    <property type="match status" value="1"/>
</dbReference>
<comment type="caution">
    <text evidence="7">The sequence shown here is derived from an EMBL/GenBank/DDBJ whole genome shotgun (WGS) entry which is preliminary data.</text>
</comment>
<dbReference type="InterPro" id="IPR045087">
    <property type="entry name" value="Cu-oxidase_fam"/>
</dbReference>
<gene>
    <name evidence="7" type="ORF">Q9R02_03785</name>
</gene>
<dbReference type="PANTHER" id="PTHR11709">
    <property type="entry name" value="MULTI-COPPER OXIDASE"/>
    <property type="match status" value="1"/>
</dbReference>
<reference evidence="7 8" key="1">
    <citation type="submission" date="2023-08" db="EMBL/GenBank/DDBJ databases">
        <title>Arthrobacter horti sp. nov., isolated from forest soil.</title>
        <authorList>
            <person name="Park M."/>
        </authorList>
    </citation>
    <scope>NUCLEOTIDE SEQUENCE [LARGE SCALE GENOMIC DNA]</scope>
    <source>
        <strain evidence="7 8">YJM1</strain>
    </source>
</reference>
<feature type="compositionally biased region" description="Polar residues" evidence="4">
    <location>
        <begin position="185"/>
        <end position="197"/>
    </location>
</feature>
<name>A0ABT9IL13_9MICC</name>
<dbReference type="InterPro" id="IPR011706">
    <property type="entry name" value="Cu-oxidase_C"/>
</dbReference>
<dbReference type="Gene3D" id="2.60.40.420">
    <property type="entry name" value="Cupredoxins - blue copper proteins"/>
    <property type="match status" value="3"/>
</dbReference>
<dbReference type="EMBL" id="JAVALS010000001">
    <property type="protein sequence ID" value="MDP5226274.1"/>
    <property type="molecule type" value="Genomic_DNA"/>
</dbReference>
<dbReference type="Pfam" id="PF07732">
    <property type="entry name" value="Cu-oxidase_3"/>
    <property type="match status" value="1"/>
</dbReference>
<evidence type="ECO:0000259" key="6">
    <source>
        <dbReference type="Pfam" id="PF07732"/>
    </source>
</evidence>
<dbReference type="CDD" id="cd04202">
    <property type="entry name" value="CuRO_D2_2dMcoN_like"/>
    <property type="match status" value="1"/>
</dbReference>
<evidence type="ECO:0000256" key="2">
    <source>
        <dbReference type="ARBA" id="ARBA00023002"/>
    </source>
</evidence>
<organism evidence="7 8">
    <name type="scientific">Arthrobacter horti</name>
    <dbReference type="NCBI Taxonomy" id="3068273"/>
    <lineage>
        <taxon>Bacteria</taxon>
        <taxon>Bacillati</taxon>
        <taxon>Actinomycetota</taxon>
        <taxon>Actinomycetes</taxon>
        <taxon>Micrococcales</taxon>
        <taxon>Micrococcaceae</taxon>
        <taxon>Arthrobacter</taxon>
    </lineage>
</organism>
<dbReference type="RefSeq" id="WP_305995293.1">
    <property type="nucleotide sequence ID" value="NZ_JAVALS010000001.1"/>
</dbReference>
<evidence type="ECO:0000313" key="8">
    <source>
        <dbReference type="Proteomes" id="UP001232725"/>
    </source>
</evidence>
<protein>
    <submittedName>
        <fullName evidence="7">Multicopper oxidase domain-containing protein</fullName>
    </submittedName>
</protein>
<dbReference type="PROSITE" id="PS00080">
    <property type="entry name" value="MULTICOPPER_OXIDASE2"/>
    <property type="match status" value="1"/>
</dbReference>
<dbReference type="InterPro" id="IPR008972">
    <property type="entry name" value="Cupredoxin"/>
</dbReference>
<keyword evidence="1" id="KW-0479">Metal-binding</keyword>
<keyword evidence="2" id="KW-0560">Oxidoreductase</keyword>